<proteinExistence type="predicted"/>
<feature type="compositionally biased region" description="Basic and acidic residues" evidence="1">
    <location>
        <begin position="285"/>
        <end position="300"/>
    </location>
</feature>
<comment type="caution">
    <text evidence="2">The sequence shown here is derived from an EMBL/GenBank/DDBJ whole genome shotgun (WGS) entry which is preliminary data.</text>
</comment>
<keyword evidence="3" id="KW-1185">Reference proteome</keyword>
<dbReference type="Proteomes" id="UP001595075">
    <property type="component" value="Unassembled WGS sequence"/>
</dbReference>
<protein>
    <recommendedName>
        <fullName evidence="4">Polymer-forming cytoskeletal protein</fullName>
    </recommendedName>
</protein>
<evidence type="ECO:0000256" key="1">
    <source>
        <dbReference type="SAM" id="MobiDB-lite"/>
    </source>
</evidence>
<organism evidence="2 3">
    <name type="scientific">Oculimacula yallundae</name>
    <dbReference type="NCBI Taxonomy" id="86028"/>
    <lineage>
        <taxon>Eukaryota</taxon>
        <taxon>Fungi</taxon>
        <taxon>Dikarya</taxon>
        <taxon>Ascomycota</taxon>
        <taxon>Pezizomycotina</taxon>
        <taxon>Leotiomycetes</taxon>
        <taxon>Helotiales</taxon>
        <taxon>Ploettnerulaceae</taxon>
        <taxon>Oculimacula</taxon>
    </lineage>
</organism>
<evidence type="ECO:0000313" key="3">
    <source>
        <dbReference type="Proteomes" id="UP001595075"/>
    </source>
</evidence>
<evidence type="ECO:0008006" key="4">
    <source>
        <dbReference type="Google" id="ProtNLM"/>
    </source>
</evidence>
<accession>A0ABR4C081</accession>
<sequence length="410" mass="43489">MSVSALENGSMFDVETGGIAIREEDARLKTETEGKIKIEDAATSITDPVLGVMVSAGSAIEIEGPAADVDLVRLDGKALDTGSDMDSERSIEVEGTATEDSKLTFSKGLDVGRGVTVRTSVKVEKSAMLEGRIMLDNDALNVGGGKDDGTSVEIEGTITEGSIVTPTEGIDVDDRGRLDNDALDKGRDNDDRTSSEIEGTTTDDGRIKLVTGLDNGSDANVETSINPESVAREDGMARLSEALEVRNEAGKTGETVPIEDDSGTSRLDVKTDVKIAAEGEETDELDSKMGVDKISSEDKNTVSNSTDDVADTIEVDSAEIAVGLSLYQDELDDGKIGTRIEREFDAVLDADGEALCGEVKSSEDDIKLELEVEGNFDEDLTKSSRVDVPYCVSTYSTLPKLDSALLHPES</sequence>
<feature type="compositionally biased region" description="Basic and acidic residues" evidence="1">
    <location>
        <begin position="172"/>
        <end position="195"/>
    </location>
</feature>
<feature type="region of interest" description="Disordered" evidence="1">
    <location>
        <begin position="166"/>
        <end position="204"/>
    </location>
</feature>
<gene>
    <name evidence="2" type="ORF">VTL71DRAFT_5123</name>
</gene>
<dbReference type="EMBL" id="JAZHXI010000015">
    <property type="protein sequence ID" value="KAL2063318.1"/>
    <property type="molecule type" value="Genomic_DNA"/>
</dbReference>
<feature type="region of interest" description="Disordered" evidence="1">
    <location>
        <begin position="279"/>
        <end position="308"/>
    </location>
</feature>
<name>A0ABR4C081_9HELO</name>
<reference evidence="2 3" key="1">
    <citation type="journal article" date="2024" name="Commun. Biol.">
        <title>Comparative genomic analysis of thermophilic fungi reveals convergent evolutionary adaptations and gene losses.</title>
        <authorList>
            <person name="Steindorff A.S."/>
            <person name="Aguilar-Pontes M.V."/>
            <person name="Robinson A.J."/>
            <person name="Andreopoulos B."/>
            <person name="LaButti K."/>
            <person name="Kuo A."/>
            <person name="Mondo S."/>
            <person name="Riley R."/>
            <person name="Otillar R."/>
            <person name="Haridas S."/>
            <person name="Lipzen A."/>
            <person name="Grimwood J."/>
            <person name="Schmutz J."/>
            <person name="Clum A."/>
            <person name="Reid I.D."/>
            <person name="Moisan M.C."/>
            <person name="Butler G."/>
            <person name="Nguyen T.T.M."/>
            <person name="Dewar K."/>
            <person name="Conant G."/>
            <person name="Drula E."/>
            <person name="Henrissat B."/>
            <person name="Hansel C."/>
            <person name="Singer S."/>
            <person name="Hutchinson M.I."/>
            <person name="de Vries R.P."/>
            <person name="Natvig D.O."/>
            <person name="Powell A.J."/>
            <person name="Tsang A."/>
            <person name="Grigoriev I.V."/>
        </authorList>
    </citation>
    <scope>NUCLEOTIDE SEQUENCE [LARGE SCALE GENOMIC DNA]</scope>
    <source>
        <strain evidence="2 3">CBS 494.80</strain>
    </source>
</reference>
<evidence type="ECO:0000313" key="2">
    <source>
        <dbReference type="EMBL" id="KAL2063318.1"/>
    </source>
</evidence>